<dbReference type="InterPro" id="IPR037066">
    <property type="entry name" value="Plug_dom_sf"/>
</dbReference>
<dbReference type="AlphaFoldDB" id="A0A644TY22"/>
<comment type="caution">
    <text evidence="6">The sequence shown here is derived from an EMBL/GenBank/DDBJ whole genome shotgun (WGS) entry which is preliminary data.</text>
</comment>
<dbReference type="Pfam" id="PF07715">
    <property type="entry name" value="Plug"/>
    <property type="match status" value="1"/>
</dbReference>
<dbReference type="EMBL" id="VSSQ01000062">
    <property type="protein sequence ID" value="MPL71855.1"/>
    <property type="molecule type" value="Genomic_DNA"/>
</dbReference>
<dbReference type="SUPFAM" id="SSF49464">
    <property type="entry name" value="Carboxypeptidase regulatory domain-like"/>
    <property type="match status" value="1"/>
</dbReference>
<dbReference type="PANTHER" id="PTHR40980">
    <property type="entry name" value="PLUG DOMAIN-CONTAINING PROTEIN"/>
    <property type="match status" value="1"/>
</dbReference>
<proteinExistence type="predicted"/>
<feature type="domain" description="Outer membrane protein beta-barrel" evidence="5">
    <location>
        <begin position="397"/>
        <end position="803"/>
    </location>
</feature>
<dbReference type="InterPro" id="IPR041700">
    <property type="entry name" value="OMP_b-brl_3"/>
</dbReference>
<feature type="domain" description="TonB-dependent receptor plug" evidence="4">
    <location>
        <begin position="167"/>
        <end position="243"/>
    </location>
</feature>
<dbReference type="PANTHER" id="PTHR40980:SF4">
    <property type="entry name" value="TONB-DEPENDENT RECEPTOR-LIKE BETA-BARREL DOMAIN-CONTAINING PROTEIN"/>
    <property type="match status" value="1"/>
</dbReference>
<evidence type="ECO:0000313" key="6">
    <source>
        <dbReference type="EMBL" id="MPL71855.1"/>
    </source>
</evidence>
<gene>
    <name evidence="6" type="ORF">SDC9_17633</name>
</gene>
<evidence type="ECO:0008006" key="7">
    <source>
        <dbReference type="Google" id="ProtNLM"/>
    </source>
</evidence>
<keyword evidence="3" id="KW-0998">Cell outer membrane</keyword>
<name>A0A644TY22_9ZZZZ</name>
<dbReference type="GO" id="GO:0009279">
    <property type="term" value="C:cell outer membrane"/>
    <property type="evidence" value="ECO:0007669"/>
    <property type="project" value="UniProtKB-SubCell"/>
</dbReference>
<dbReference type="InterPro" id="IPR012910">
    <property type="entry name" value="Plug_dom"/>
</dbReference>
<protein>
    <recommendedName>
        <fullName evidence="7">TonB-dependent receptor</fullName>
    </recommendedName>
</protein>
<evidence type="ECO:0000256" key="2">
    <source>
        <dbReference type="ARBA" id="ARBA00023136"/>
    </source>
</evidence>
<evidence type="ECO:0000256" key="1">
    <source>
        <dbReference type="ARBA" id="ARBA00004442"/>
    </source>
</evidence>
<evidence type="ECO:0000259" key="5">
    <source>
        <dbReference type="Pfam" id="PF14905"/>
    </source>
</evidence>
<dbReference type="Pfam" id="PF14905">
    <property type="entry name" value="OMP_b-brl_3"/>
    <property type="match status" value="1"/>
</dbReference>
<comment type="subcellular location">
    <subcellularLocation>
        <location evidence="1">Cell outer membrane</location>
    </subcellularLocation>
</comment>
<evidence type="ECO:0000256" key="3">
    <source>
        <dbReference type="ARBA" id="ARBA00023237"/>
    </source>
</evidence>
<evidence type="ECO:0000259" key="4">
    <source>
        <dbReference type="Pfam" id="PF07715"/>
    </source>
</evidence>
<sequence length="828" mass="93763">MKLSLKISFTTFLLVFTLFFAELFAQGRPQGQQSEMPRPANGIIKGRILDEITEKPIEYGTVALIRLRDSALAGGTISDPQGYFRIDQLLPGRYFARVQFMGFETKTIKDIAIKPSDSEINLGVIKLKPTAASLAGVEITADREMMVNNLDKKIINVDKSIASIGGSAVDVMQNIPSVSVDADGNVSLRGSDNITILVDGKPTGLAEISSGDLLQQIPASSIESIEIITNPSVRYDPEGTSGIINIVLKKRSLQGVNGMVSFTAGTGERYNTSVNLNYRKNRVNLYAGYDNRLGKFNSTGVTERNTFDSGMSTLLLQNQTMKNRRDMHNFSAGVDYLLNDFNTLSFNFKLRRMTFGNEGDNRSYTFSETLDTLRNFNRFSESARNIKSYNYTVSYKRTFTTKGKELTADFIINDNEMKGSQDIVQAEFTSGYNPEQPVLQFSDSRNTNMMYIAQANFAVPLENGSRIETGFKSSIKDITMRNALSDFSYPINEWIPNESAINNFDYFEQIHAVYGIYSATFKKFKYQAGLRAEQLISESDIIQANDRFSLSYLSLFPSVHMVYEMAKTQQLSVSYSRRVRRPDNRQLNPYVDYSDSLNIRYGNPKLKPEFVNSFELGWSNFWGKNSANATLFLRQTVGVINHITRLESPGVTSTTYENLNNGTSYGLELIGNREFARWMKANLNVSFFRSEIEGSKGLGIEGSESFEWMAKLNMNFPLRKDLNLSLAGNYNSPRTMAQGKMEEVYFADVALRYDFLKSKASLSFRVSDIFDSRRFNGETWGEGFAIKMNRKMESRVAYLGFTYRINNYNRQRERDRDNQNGDMEMDEF</sequence>
<dbReference type="Gene3D" id="2.40.170.20">
    <property type="entry name" value="TonB-dependent receptor, beta-barrel domain"/>
    <property type="match status" value="1"/>
</dbReference>
<dbReference type="InterPro" id="IPR036942">
    <property type="entry name" value="Beta-barrel_TonB_sf"/>
</dbReference>
<accession>A0A644TY22</accession>
<dbReference type="Gene3D" id="2.60.40.1120">
    <property type="entry name" value="Carboxypeptidase-like, regulatory domain"/>
    <property type="match status" value="1"/>
</dbReference>
<reference evidence="6" key="1">
    <citation type="submission" date="2019-08" db="EMBL/GenBank/DDBJ databases">
        <authorList>
            <person name="Kucharzyk K."/>
            <person name="Murdoch R.W."/>
            <person name="Higgins S."/>
            <person name="Loffler F."/>
        </authorList>
    </citation>
    <scope>NUCLEOTIDE SEQUENCE</scope>
</reference>
<dbReference type="Pfam" id="PF13620">
    <property type="entry name" value="CarboxypepD_reg"/>
    <property type="match status" value="1"/>
</dbReference>
<keyword evidence="2" id="KW-0472">Membrane</keyword>
<dbReference type="SUPFAM" id="SSF56935">
    <property type="entry name" value="Porins"/>
    <property type="match status" value="1"/>
</dbReference>
<organism evidence="6">
    <name type="scientific">bioreactor metagenome</name>
    <dbReference type="NCBI Taxonomy" id="1076179"/>
    <lineage>
        <taxon>unclassified sequences</taxon>
        <taxon>metagenomes</taxon>
        <taxon>ecological metagenomes</taxon>
    </lineage>
</organism>
<dbReference type="Gene3D" id="2.170.130.10">
    <property type="entry name" value="TonB-dependent receptor, plug domain"/>
    <property type="match status" value="1"/>
</dbReference>
<dbReference type="InterPro" id="IPR008969">
    <property type="entry name" value="CarboxyPept-like_regulatory"/>
</dbReference>